<comment type="caution">
    <text evidence="3">The sequence shown here is derived from an EMBL/GenBank/DDBJ whole genome shotgun (WGS) entry which is preliminary data.</text>
</comment>
<evidence type="ECO:0000256" key="1">
    <source>
        <dbReference type="SAM" id="MobiDB-lite"/>
    </source>
</evidence>
<feature type="region of interest" description="Disordered" evidence="1">
    <location>
        <begin position="217"/>
        <end position="307"/>
    </location>
</feature>
<reference evidence="3" key="1">
    <citation type="submission" date="2020-11" db="EMBL/GenBank/DDBJ databases">
        <authorList>
            <consortium name="DOE Joint Genome Institute"/>
            <person name="Ahrendt S."/>
            <person name="Riley R."/>
            <person name="Andreopoulos W."/>
            <person name="Labutti K."/>
            <person name="Pangilinan J."/>
            <person name="Ruiz-Duenas F.J."/>
            <person name="Barrasa J.M."/>
            <person name="Sanchez-Garcia M."/>
            <person name="Camarero S."/>
            <person name="Miyauchi S."/>
            <person name="Serrano A."/>
            <person name="Linde D."/>
            <person name="Babiker R."/>
            <person name="Drula E."/>
            <person name="Ayuso-Fernandez I."/>
            <person name="Pacheco R."/>
            <person name="Padilla G."/>
            <person name="Ferreira P."/>
            <person name="Barriuso J."/>
            <person name="Kellner H."/>
            <person name="Castanera R."/>
            <person name="Alfaro M."/>
            <person name="Ramirez L."/>
            <person name="Pisabarro A.G."/>
            <person name="Kuo A."/>
            <person name="Tritt A."/>
            <person name="Lipzen A."/>
            <person name="He G."/>
            <person name="Yan M."/>
            <person name="Ng V."/>
            <person name="Cullen D."/>
            <person name="Martin F."/>
            <person name="Rosso M.-N."/>
            <person name="Henrissat B."/>
            <person name="Hibbett D."/>
            <person name="Martinez A.T."/>
            <person name="Grigoriev I.V."/>
        </authorList>
    </citation>
    <scope>NUCLEOTIDE SEQUENCE</scope>
    <source>
        <strain evidence="3">AH 40177</strain>
    </source>
</reference>
<feature type="chain" id="PRO_5040235153" evidence="2">
    <location>
        <begin position="23"/>
        <end position="307"/>
    </location>
</feature>
<feature type="signal peptide" evidence="2">
    <location>
        <begin position="1"/>
        <end position="22"/>
    </location>
</feature>
<name>A0A9P5PMY8_9AGAR</name>
<sequence>MTSRVHCLGLIILSVLVFAVHGMPIHVKGGCFVTIINKNSEAVLEGVTEDTRRFIKMMIHEMLGGEENIYYNTVKETRKTIRHKTIQGRPTFSFRETKIHFVVQQSLPETPCNQCPCFGWIYRKGSNSGSIFSLGADGWKRVRDDIPKWNSGDASRFNLDFVKTQGSWVEKWNRVTWWGVKEWKETHFPASNKERPRRKLIPDERCELPILQDAAVAPKNLQLPTGSVSKPPEPPRHPQDNAISKTPELSVNSPNRQVPQFHISESPEHLEHQGMGRYNPYMGSADDEYTQRQTLPKVVMGKQANTE</sequence>
<gene>
    <name evidence="3" type="ORF">BDP27DRAFT_1424172</name>
</gene>
<protein>
    <submittedName>
        <fullName evidence="3">Uncharacterized protein</fullName>
    </submittedName>
</protein>
<keyword evidence="4" id="KW-1185">Reference proteome</keyword>
<evidence type="ECO:0000256" key="2">
    <source>
        <dbReference type="SAM" id="SignalP"/>
    </source>
</evidence>
<dbReference type="Proteomes" id="UP000772434">
    <property type="component" value="Unassembled WGS sequence"/>
</dbReference>
<keyword evidence="2" id="KW-0732">Signal</keyword>
<organism evidence="3 4">
    <name type="scientific">Rhodocollybia butyracea</name>
    <dbReference type="NCBI Taxonomy" id="206335"/>
    <lineage>
        <taxon>Eukaryota</taxon>
        <taxon>Fungi</taxon>
        <taxon>Dikarya</taxon>
        <taxon>Basidiomycota</taxon>
        <taxon>Agaricomycotina</taxon>
        <taxon>Agaricomycetes</taxon>
        <taxon>Agaricomycetidae</taxon>
        <taxon>Agaricales</taxon>
        <taxon>Marasmiineae</taxon>
        <taxon>Omphalotaceae</taxon>
        <taxon>Rhodocollybia</taxon>
    </lineage>
</organism>
<feature type="compositionally biased region" description="Basic and acidic residues" evidence="1">
    <location>
        <begin position="265"/>
        <end position="274"/>
    </location>
</feature>
<proteinExistence type="predicted"/>
<dbReference type="AlphaFoldDB" id="A0A9P5PMY8"/>
<evidence type="ECO:0000313" key="4">
    <source>
        <dbReference type="Proteomes" id="UP000772434"/>
    </source>
</evidence>
<evidence type="ECO:0000313" key="3">
    <source>
        <dbReference type="EMBL" id="KAF9066174.1"/>
    </source>
</evidence>
<accession>A0A9P5PMY8</accession>
<dbReference type="EMBL" id="JADNRY010000092">
    <property type="protein sequence ID" value="KAF9066174.1"/>
    <property type="molecule type" value="Genomic_DNA"/>
</dbReference>
<feature type="compositionally biased region" description="Polar residues" evidence="1">
    <location>
        <begin position="241"/>
        <end position="258"/>
    </location>
</feature>